<organism evidence="2 3">
    <name type="scientific">Pleurodeles waltl</name>
    <name type="common">Iberian ribbed newt</name>
    <dbReference type="NCBI Taxonomy" id="8319"/>
    <lineage>
        <taxon>Eukaryota</taxon>
        <taxon>Metazoa</taxon>
        <taxon>Chordata</taxon>
        <taxon>Craniata</taxon>
        <taxon>Vertebrata</taxon>
        <taxon>Euteleostomi</taxon>
        <taxon>Amphibia</taxon>
        <taxon>Batrachia</taxon>
        <taxon>Caudata</taxon>
        <taxon>Salamandroidea</taxon>
        <taxon>Salamandridae</taxon>
        <taxon>Pleurodelinae</taxon>
        <taxon>Pleurodeles</taxon>
    </lineage>
</organism>
<protein>
    <submittedName>
        <fullName evidence="2">Uncharacterized protein</fullName>
    </submittedName>
</protein>
<feature type="region of interest" description="Disordered" evidence="1">
    <location>
        <begin position="1"/>
        <end position="35"/>
    </location>
</feature>
<dbReference type="EMBL" id="JANPWB010000002">
    <property type="protein sequence ID" value="KAJ1206406.1"/>
    <property type="molecule type" value="Genomic_DNA"/>
</dbReference>
<accession>A0AAV7W0B3</accession>
<comment type="caution">
    <text evidence="2">The sequence shown here is derived from an EMBL/GenBank/DDBJ whole genome shotgun (WGS) entry which is preliminary data.</text>
</comment>
<proteinExistence type="predicted"/>
<sequence length="97" mass="11302">MSIPSLDARATLNRKHIQDAEREKRSERNMTNIAGPVDIGNLEQVAKQLQDAISRHLLPKYPSNQERTQKKMMKGWKFWDGHSRGRHDFPPQIKDEP</sequence>
<evidence type="ECO:0000256" key="1">
    <source>
        <dbReference type="SAM" id="MobiDB-lite"/>
    </source>
</evidence>
<dbReference type="AlphaFoldDB" id="A0AAV7W0B3"/>
<gene>
    <name evidence="2" type="ORF">NDU88_001811</name>
</gene>
<evidence type="ECO:0000313" key="2">
    <source>
        <dbReference type="EMBL" id="KAJ1206406.1"/>
    </source>
</evidence>
<keyword evidence="3" id="KW-1185">Reference proteome</keyword>
<evidence type="ECO:0000313" key="3">
    <source>
        <dbReference type="Proteomes" id="UP001066276"/>
    </source>
</evidence>
<reference evidence="2" key="1">
    <citation type="journal article" date="2022" name="bioRxiv">
        <title>Sequencing and chromosome-scale assembly of the giantPleurodeles waltlgenome.</title>
        <authorList>
            <person name="Brown T."/>
            <person name="Elewa A."/>
            <person name="Iarovenko S."/>
            <person name="Subramanian E."/>
            <person name="Araus A.J."/>
            <person name="Petzold A."/>
            <person name="Susuki M."/>
            <person name="Suzuki K.-i.T."/>
            <person name="Hayashi T."/>
            <person name="Toyoda A."/>
            <person name="Oliveira C."/>
            <person name="Osipova E."/>
            <person name="Leigh N.D."/>
            <person name="Simon A."/>
            <person name="Yun M.H."/>
        </authorList>
    </citation>
    <scope>NUCLEOTIDE SEQUENCE</scope>
    <source>
        <strain evidence="2">20211129_DDA</strain>
        <tissue evidence="2">Liver</tissue>
    </source>
</reference>
<name>A0AAV7W0B3_PLEWA</name>
<dbReference type="Proteomes" id="UP001066276">
    <property type="component" value="Chromosome 1_2"/>
</dbReference>
<feature type="compositionally biased region" description="Basic and acidic residues" evidence="1">
    <location>
        <begin position="16"/>
        <end position="28"/>
    </location>
</feature>